<evidence type="ECO:0000256" key="1">
    <source>
        <dbReference type="ARBA" id="ARBA00022723"/>
    </source>
</evidence>
<evidence type="ECO:0000256" key="7">
    <source>
        <dbReference type="ARBA" id="ARBA00022840"/>
    </source>
</evidence>
<dbReference type="Gene3D" id="3.30.40.10">
    <property type="entry name" value="Zinc/RING finger domain, C3HC4 (zinc finger)"/>
    <property type="match status" value="1"/>
</dbReference>
<proteinExistence type="predicted"/>
<dbReference type="Gene3D" id="3.40.50.10810">
    <property type="entry name" value="Tandem AAA-ATPase domain"/>
    <property type="match status" value="1"/>
</dbReference>
<dbReference type="FunFam" id="3.40.50.300:FF:000332">
    <property type="entry name" value="DNA repair and recombination protein RAD54-like"/>
    <property type="match status" value="1"/>
</dbReference>
<dbReference type="FunFam" id="3.40.50.10810:FF:000021">
    <property type="entry name" value="DNA repair and recombination protein RAD54"/>
    <property type="match status" value="1"/>
</dbReference>
<dbReference type="GO" id="GO:0045003">
    <property type="term" value="P:double-strand break repair via synthesis-dependent strand annealing"/>
    <property type="evidence" value="ECO:0007669"/>
    <property type="project" value="TreeGrafter"/>
</dbReference>
<dbReference type="PANTHER" id="PTHR45629">
    <property type="entry name" value="SNF2/RAD54 FAMILY MEMBER"/>
    <property type="match status" value="1"/>
</dbReference>
<dbReference type="InterPro" id="IPR027417">
    <property type="entry name" value="P-loop_NTPase"/>
</dbReference>
<dbReference type="CDD" id="cd18793">
    <property type="entry name" value="SF2_C_SNF"/>
    <property type="match status" value="1"/>
</dbReference>
<keyword evidence="7" id="KW-0067">ATP-binding</keyword>
<dbReference type="OrthoDB" id="413460at2759"/>
<dbReference type="PROSITE" id="PS01359">
    <property type="entry name" value="ZF_PHD_1"/>
    <property type="match status" value="1"/>
</dbReference>
<feature type="compositionally biased region" description="Acidic residues" evidence="9">
    <location>
        <begin position="842"/>
        <end position="855"/>
    </location>
</feature>
<feature type="domain" description="Helicase ATP-binding" evidence="11">
    <location>
        <begin position="192"/>
        <end position="367"/>
    </location>
</feature>
<dbReference type="GO" id="GO:0007131">
    <property type="term" value="P:reciprocal meiotic recombination"/>
    <property type="evidence" value="ECO:0007669"/>
    <property type="project" value="TreeGrafter"/>
</dbReference>
<dbReference type="GO" id="GO:0015616">
    <property type="term" value="F:DNA translocase activity"/>
    <property type="evidence" value="ECO:0007669"/>
    <property type="project" value="TreeGrafter"/>
</dbReference>
<dbReference type="InterPro" id="IPR000330">
    <property type="entry name" value="SNF2_N"/>
</dbReference>
<dbReference type="GO" id="GO:0005634">
    <property type="term" value="C:nucleus"/>
    <property type="evidence" value="ECO:0007669"/>
    <property type="project" value="TreeGrafter"/>
</dbReference>
<sequence>MSSSSEEEEEDEEEDQREEESEEEEEEEEDSDSEYRHSQDDDDGENFIREQNVKALRDGLPLSKIRYASVLSNLKPPEPDEVILKRHFAPLVPGGALQTAGLQRAILARKIFIPFGSKLKVELPRIIPSDADAEDIVLPEGVEELVLWQDEDKEREEAKSSLPAVKVDNMLTRWLRPHQREGVSFLYECVMGLRGFEGAGCILADDMGLGKTLQAIALMWTLLNTSIEEDQKPTVKKVVIVCPTSLVANWDAECIKWLKGKVKTTPICGDSRADAESAVKMFLAPQSRSQVLIVSYETFRIYHERFTTESSCQLVICDEAHRLKNGETLTNQALAKMACKRRIMLSGTPMQNHLDEFYSMVSFCNPGILGTTKEFAKKYERPILAGREPYATDAELAKANERNEMLSVIVNKFILRRTNTILSKHLPPKVIEIVCCKTTPLQRSIYEHLLSEKARIAQKTGKQMDVLACITALKKLCNHPKLIFDAIREKKYAGKTDGGNAIDDNLTPYFHGLYDGGGSGRGGRAGGQMCEGWEWHGGKFAVLARLLHQLRTETSDRIVIISNYTQTLDLVEILCRQNNYPSLRLDGGTSINKRQKLVNAFNDLTNNEFIFLLSSKAGGCGINLVGGNRLVLFDPDWNPANDKQAAARCWRDGQKKKCYEYRFLSSGTIEEKVFQRQLAKQALTSVVDGRGSGLEQMSMTTEDLQQLFSLDVECPSDTHRTCDCTRCPDVHRKIEENTTTTMMNHSSISSEDNAIGGGVNDPLPEEKQLEDFDEAKLNTWAHHYRMSHVPDAQLRKAAGEDVTFVFSLEVDGARIAEMQERALALAEKKRKENPVVANKDREEEEEDDSDSDSDSDGSSSLSSSSSLTDDEKEEREEVNEEEETVTVTKKKAKALKDVSSNEMETRIAITKTLTATEKKKNTPTPSSGCGRQTSSSAKRHKAAISDDDEDDEEEGEEEEKSYDAHEEQHDKEEEELAPPLKNEKTNEKKTMTRKNIRKSKDDPNTCVNCNKKSDKKEMVPCAGCERKFHWFCNDPPMSKKPTKRSHPTGWFCKDCNEDGEKEDEEEDKDKDKDDDDEEEELALTAEPAKKRKVLSDDMIIVLDDSEEEEEEEEYREESESEEDDDDQVPDSEDDD</sequence>
<feature type="compositionally biased region" description="Polar residues" evidence="9">
    <location>
        <begin position="922"/>
        <end position="936"/>
    </location>
</feature>
<feature type="compositionally biased region" description="Basic and acidic residues" evidence="9">
    <location>
        <begin position="828"/>
        <end position="841"/>
    </location>
</feature>
<dbReference type="InterPro" id="IPR050496">
    <property type="entry name" value="SNF2_RAD54_helicase_repair"/>
</dbReference>
<dbReference type="InterPro" id="IPR019786">
    <property type="entry name" value="Zinc_finger_PHD-type_CS"/>
</dbReference>
<evidence type="ECO:0000259" key="10">
    <source>
        <dbReference type="PROSITE" id="PS50016"/>
    </source>
</evidence>
<organism evidence="13 14">
    <name type="scientific">Bathycoccus prasinos</name>
    <dbReference type="NCBI Taxonomy" id="41875"/>
    <lineage>
        <taxon>Eukaryota</taxon>
        <taxon>Viridiplantae</taxon>
        <taxon>Chlorophyta</taxon>
        <taxon>Mamiellophyceae</taxon>
        <taxon>Mamiellales</taxon>
        <taxon>Bathycoccaceae</taxon>
        <taxon>Bathycoccus</taxon>
    </lineage>
</organism>
<dbReference type="SUPFAM" id="SSF57903">
    <property type="entry name" value="FYVE/PHD zinc finger"/>
    <property type="match status" value="1"/>
</dbReference>
<dbReference type="InterPro" id="IPR011011">
    <property type="entry name" value="Znf_FYVE_PHD"/>
</dbReference>
<feature type="compositionally biased region" description="Acidic residues" evidence="9">
    <location>
        <begin position="945"/>
        <end position="960"/>
    </location>
</feature>
<dbReference type="AlphaFoldDB" id="K8E8M6"/>
<evidence type="ECO:0000256" key="3">
    <source>
        <dbReference type="ARBA" id="ARBA00022771"/>
    </source>
</evidence>
<dbReference type="Proteomes" id="UP000198341">
    <property type="component" value="Chromosome 1"/>
</dbReference>
<evidence type="ECO:0000313" key="14">
    <source>
        <dbReference type="Proteomes" id="UP000198341"/>
    </source>
</evidence>
<dbReference type="GO" id="GO:0016787">
    <property type="term" value="F:hydrolase activity"/>
    <property type="evidence" value="ECO:0007669"/>
    <property type="project" value="UniProtKB-KW"/>
</dbReference>
<accession>K8E8M6</accession>
<dbReference type="EMBL" id="FO082278">
    <property type="protein sequence ID" value="CCO13977.1"/>
    <property type="molecule type" value="Genomic_DNA"/>
</dbReference>
<feature type="domain" description="Helicase C-terminal" evidence="12">
    <location>
        <begin position="542"/>
        <end position="705"/>
    </location>
</feature>
<dbReference type="SMART" id="SM00487">
    <property type="entry name" value="DEXDc"/>
    <property type="match status" value="1"/>
</dbReference>
<dbReference type="eggNOG" id="KOG0390">
    <property type="taxonomic scope" value="Eukaryota"/>
</dbReference>
<dbReference type="PROSITE" id="PS51194">
    <property type="entry name" value="HELICASE_CTER"/>
    <property type="match status" value="1"/>
</dbReference>
<dbReference type="InterPro" id="IPR049730">
    <property type="entry name" value="SNF2/RAD54-like_C"/>
</dbReference>
<dbReference type="InterPro" id="IPR038718">
    <property type="entry name" value="SNF2-like_sf"/>
</dbReference>
<dbReference type="KEGG" id="bpg:Bathy01g05900"/>
<keyword evidence="5" id="KW-0347">Helicase</keyword>
<dbReference type="SMART" id="SM00490">
    <property type="entry name" value="HELICc"/>
    <property type="match status" value="1"/>
</dbReference>
<feature type="compositionally biased region" description="Acidic residues" evidence="9">
    <location>
        <begin position="868"/>
        <end position="884"/>
    </location>
</feature>
<evidence type="ECO:0000256" key="2">
    <source>
        <dbReference type="ARBA" id="ARBA00022741"/>
    </source>
</evidence>
<dbReference type="Pfam" id="PF00271">
    <property type="entry name" value="Helicase_C"/>
    <property type="match status" value="1"/>
</dbReference>
<dbReference type="InterPro" id="IPR014001">
    <property type="entry name" value="Helicase_ATP-bd"/>
</dbReference>
<evidence type="ECO:0000256" key="6">
    <source>
        <dbReference type="ARBA" id="ARBA00022833"/>
    </source>
</evidence>
<dbReference type="InterPro" id="IPR013083">
    <property type="entry name" value="Znf_RING/FYVE/PHD"/>
</dbReference>
<dbReference type="InterPro" id="IPR001650">
    <property type="entry name" value="Helicase_C-like"/>
</dbReference>
<dbReference type="Pfam" id="PF00176">
    <property type="entry name" value="SNF2-rel_dom"/>
    <property type="match status" value="1"/>
</dbReference>
<feature type="compositionally biased region" description="Basic and acidic residues" evidence="9">
    <location>
        <begin position="961"/>
        <end position="971"/>
    </location>
</feature>
<evidence type="ECO:0000256" key="5">
    <source>
        <dbReference type="ARBA" id="ARBA00022806"/>
    </source>
</evidence>
<feature type="compositionally biased region" description="Acidic residues" evidence="9">
    <location>
        <begin position="1103"/>
        <end position="1135"/>
    </location>
</feature>
<keyword evidence="2" id="KW-0547">Nucleotide-binding</keyword>
<dbReference type="RefSeq" id="XP_007515098.1">
    <property type="nucleotide sequence ID" value="XM_007515036.1"/>
</dbReference>
<dbReference type="STRING" id="41875.K8E8M6"/>
<feature type="region of interest" description="Disordered" evidence="9">
    <location>
        <begin position="828"/>
        <end position="1009"/>
    </location>
</feature>
<feature type="compositionally biased region" description="Acidic residues" evidence="9">
    <location>
        <begin position="1057"/>
        <end position="1081"/>
    </location>
</feature>
<dbReference type="GO" id="GO:0005524">
    <property type="term" value="F:ATP binding"/>
    <property type="evidence" value="ECO:0007669"/>
    <property type="project" value="UniProtKB-KW"/>
</dbReference>
<dbReference type="GO" id="GO:0004386">
    <property type="term" value="F:helicase activity"/>
    <property type="evidence" value="ECO:0007669"/>
    <property type="project" value="UniProtKB-KW"/>
</dbReference>
<feature type="region of interest" description="Disordered" evidence="9">
    <location>
        <begin position="1034"/>
        <end position="1135"/>
    </location>
</feature>
<dbReference type="PROSITE" id="PS50016">
    <property type="entry name" value="ZF_PHD_2"/>
    <property type="match status" value="1"/>
</dbReference>
<dbReference type="Gene3D" id="3.40.50.300">
    <property type="entry name" value="P-loop containing nucleotide triphosphate hydrolases"/>
    <property type="match status" value="1"/>
</dbReference>
<evidence type="ECO:0000256" key="4">
    <source>
        <dbReference type="ARBA" id="ARBA00022801"/>
    </source>
</evidence>
<evidence type="ECO:0000256" key="9">
    <source>
        <dbReference type="SAM" id="MobiDB-lite"/>
    </source>
</evidence>
<evidence type="ECO:0000259" key="11">
    <source>
        <dbReference type="PROSITE" id="PS51192"/>
    </source>
</evidence>
<feature type="compositionally biased region" description="Acidic residues" evidence="9">
    <location>
        <begin position="1"/>
        <end position="32"/>
    </location>
</feature>
<feature type="compositionally biased region" description="Basic and acidic residues" evidence="9">
    <location>
        <begin position="981"/>
        <end position="990"/>
    </location>
</feature>
<dbReference type="InterPro" id="IPR019787">
    <property type="entry name" value="Znf_PHD-finger"/>
</dbReference>
<dbReference type="SMART" id="SM00249">
    <property type="entry name" value="PHD"/>
    <property type="match status" value="1"/>
</dbReference>
<evidence type="ECO:0000259" key="12">
    <source>
        <dbReference type="PROSITE" id="PS51194"/>
    </source>
</evidence>
<keyword evidence="6" id="KW-0862">Zinc</keyword>
<dbReference type="GO" id="GO:0008270">
    <property type="term" value="F:zinc ion binding"/>
    <property type="evidence" value="ECO:0007669"/>
    <property type="project" value="UniProtKB-KW"/>
</dbReference>
<dbReference type="Pfam" id="PF00628">
    <property type="entry name" value="PHD"/>
    <property type="match status" value="1"/>
</dbReference>
<dbReference type="PROSITE" id="PS51192">
    <property type="entry name" value="HELICASE_ATP_BIND_1"/>
    <property type="match status" value="1"/>
</dbReference>
<dbReference type="PANTHER" id="PTHR45629:SF7">
    <property type="entry name" value="DNA EXCISION REPAIR PROTEIN ERCC-6-RELATED"/>
    <property type="match status" value="1"/>
</dbReference>
<keyword evidence="4" id="KW-0378">Hydrolase</keyword>
<feature type="domain" description="PHD-type" evidence="10">
    <location>
        <begin position="1003"/>
        <end position="1058"/>
    </location>
</feature>
<keyword evidence="3 8" id="KW-0863">Zinc-finger</keyword>
<dbReference type="CDD" id="cd18004">
    <property type="entry name" value="DEXHc_RAD54"/>
    <property type="match status" value="1"/>
</dbReference>
<keyword evidence="14" id="KW-1185">Reference proteome</keyword>
<gene>
    <name evidence="13" type="ORF">Bathy01g05900</name>
</gene>
<evidence type="ECO:0000256" key="8">
    <source>
        <dbReference type="PROSITE-ProRule" id="PRU00146"/>
    </source>
</evidence>
<dbReference type="InterPro" id="IPR001965">
    <property type="entry name" value="Znf_PHD"/>
</dbReference>
<dbReference type="Gene3D" id="1.20.120.850">
    <property type="entry name" value="SWI2/SNF2 ATPases, N-terminal domain"/>
    <property type="match status" value="1"/>
</dbReference>
<protein>
    <submittedName>
        <fullName evidence="13">DNA repair and recombination protein RAD54</fullName>
    </submittedName>
</protein>
<reference evidence="13 14" key="1">
    <citation type="submission" date="2011-10" db="EMBL/GenBank/DDBJ databases">
        <authorList>
            <person name="Genoscope - CEA"/>
        </authorList>
    </citation>
    <scope>NUCLEOTIDE SEQUENCE [LARGE SCALE GENOMIC DNA]</scope>
    <source>
        <strain evidence="13 14">RCC 1105</strain>
    </source>
</reference>
<name>K8E8M6_9CHLO</name>
<dbReference type="SUPFAM" id="SSF52540">
    <property type="entry name" value="P-loop containing nucleoside triphosphate hydrolases"/>
    <property type="match status" value="2"/>
</dbReference>
<evidence type="ECO:0000313" key="13">
    <source>
        <dbReference type="EMBL" id="CCO13977.1"/>
    </source>
</evidence>
<feature type="compositionally biased region" description="Low complexity" evidence="9">
    <location>
        <begin position="856"/>
        <end position="867"/>
    </location>
</feature>
<feature type="region of interest" description="Disordered" evidence="9">
    <location>
        <begin position="1"/>
        <end position="46"/>
    </location>
</feature>
<dbReference type="GeneID" id="19018325"/>
<keyword evidence="1" id="KW-0479">Metal-binding</keyword>